<dbReference type="SUPFAM" id="SSF53146">
    <property type="entry name" value="Nitrogenase accessory factor-like"/>
    <property type="match status" value="1"/>
</dbReference>
<dbReference type="InterPro" id="IPR003731">
    <property type="entry name" value="Di-Nase_FeMo-co_biosynth"/>
</dbReference>
<gene>
    <name evidence="2" type="ordered locus">Selin_2573</name>
</gene>
<feature type="domain" description="Dinitrogenase iron-molybdenum cofactor biosynthesis" evidence="1">
    <location>
        <begin position="14"/>
        <end position="102"/>
    </location>
</feature>
<evidence type="ECO:0000313" key="3">
    <source>
        <dbReference type="Proteomes" id="UP000002572"/>
    </source>
</evidence>
<dbReference type="Proteomes" id="UP000002572">
    <property type="component" value="Chromosome"/>
</dbReference>
<dbReference type="OrthoDB" id="9807451at2"/>
<dbReference type="eggNOG" id="COG1433">
    <property type="taxonomic scope" value="Bacteria"/>
</dbReference>
<keyword evidence="3" id="KW-1185">Reference proteome</keyword>
<protein>
    <submittedName>
        <fullName evidence="2">Dinitrogenase iron-molybdenum cofactor biosynthesis protein</fullName>
    </submittedName>
</protein>
<accession>E6W6E9</accession>
<dbReference type="InterPro" id="IPR036105">
    <property type="entry name" value="DiNase_FeMo-co_biosyn_sf"/>
</dbReference>
<dbReference type="HOGENOM" id="CLU_104194_2_1_0"/>
<dbReference type="Gene3D" id="3.30.420.130">
    <property type="entry name" value="Dinitrogenase iron-molybdenum cofactor biosynthesis domain"/>
    <property type="match status" value="1"/>
</dbReference>
<name>E6W6E9_DESIS</name>
<dbReference type="EMBL" id="CP002432">
    <property type="protein sequence ID" value="ADU67284.1"/>
    <property type="molecule type" value="Genomic_DNA"/>
</dbReference>
<dbReference type="STRING" id="653733.Selin_2573"/>
<dbReference type="PANTHER" id="PTHR42983">
    <property type="entry name" value="DINITROGENASE IRON-MOLYBDENUM COFACTOR PROTEIN-RELATED"/>
    <property type="match status" value="1"/>
</dbReference>
<sequence length="133" mass="14009">MNVCFPIVQNLGLESIVFDHFGSAPLFVLADMDTGAVRELSNGDLNHQASQCQPLKALGEMRPEAVVAGGIGAGALNQLRRAGIRVYQALGKTVAENMQMLRENALPEMKLEGSCSSHGHGHGSGGHSCCGNH</sequence>
<proteinExistence type="predicted"/>
<evidence type="ECO:0000313" key="2">
    <source>
        <dbReference type="EMBL" id="ADU67284.1"/>
    </source>
</evidence>
<evidence type="ECO:0000259" key="1">
    <source>
        <dbReference type="Pfam" id="PF02579"/>
    </source>
</evidence>
<reference evidence="2 3" key="1">
    <citation type="submission" date="2010-12" db="EMBL/GenBank/DDBJ databases">
        <title>Complete sequence of Desulfurispirillum indicum S5.</title>
        <authorList>
            <consortium name="US DOE Joint Genome Institute"/>
            <person name="Lucas S."/>
            <person name="Copeland A."/>
            <person name="Lapidus A."/>
            <person name="Cheng J.-F."/>
            <person name="Goodwin L."/>
            <person name="Pitluck S."/>
            <person name="Chertkov O."/>
            <person name="Held B."/>
            <person name="Detter J.C."/>
            <person name="Han C."/>
            <person name="Tapia R."/>
            <person name="Land M."/>
            <person name="Hauser L."/>
            <person name="Kyrpides N."/>
            <person name="Ivanova N."/>
            <person name="Mikhailova N."/>
            <person name="Haggblom M."/>
            <person name="Rauschenbach I."/>
            <person name="Bini E."/>
            <person name="Woyke T."/>
        </authorList>
    </citation>
    <scope>NUCLEOTIDE SEQUENCE [LARGE SCALE GENOMIC DNA]</scope>
    <source>
        <strain evidence="3">ATCC BAA-1389 / DSM 22839 / S5</strain>
    </source>
</reference>
<dbReference type="Pfam" id="PF02579">
    <property type="entry name" value="Nitro_FeMo-Co"/>
    <property type="match status" value="1"/>
</dbReference>
<organism evidence="2 3">
    <name type="scientific">Desulfurispirillum indicum (strain ATCC BAA-1389 / DSM 22839 / S5)</name>
    <dbReference type="NCBI Taxonomy" id="653733"/>
    <lineage>
        <taxon>Bacteria</taxon>
        <taxon>Pseudomonadati</taxon>
        <taxon>Chrysiogenota</taxon>
        <taxon>Chrysiogenia</taxon>
        <taxon>Chrysiogenales</taxon>
        <taxon>Chrysiogenaceae</taxon>
        <taxon>Desulfurispirillum</taxon>
    </lineage>
</organism>
<dbReference type="PANTHER" id="PTHR42983:SF1">
    <property type="entry name" value="IRON-MOLYBDENUM PROTEIN"/>
    <property type="match status" value="1"/>
</dbReference>
<dbReference type="InParanoid" id="E6W6E9"/>
<dbReference type="KEGG" id="din:Selin_2573"/>
<dbReference type="AlphaFoldDB" id="E6W6E9"/>
<dbReference type="RefSeq" id="WP_013507153.1">
    <property type="nucleotide sequence ID" value="NC_014836.1"/>
</dbReference>